<feature type="transmembrane region" description="Helical" evidence="1">
    <location>
        <begin position="154"/>
        <end position="178"/>
    </location>
</feature>
<keyword evidence="1" id="KW-0472">Membrane</keyword>
<feature type="transmembrane region" description="Helical" evidence="1">
    <location>
        <begin position="20"/>
        <end position="38"/>
    </location>
</feature>
<keyword evidence="1" id="KW-1133">Transmembrane helix</keyword>
<feature type="transmembrane region" description="Helical" evidence="1">
    <location>
        <begin position="184"/>
        <end position="208"/>
    </location>
</feature>
<evidence type="ECO:0000313" key="3">
    <source>
        <dbReference type="Proteomes" id="UP000254060"/>
    </source>
</evidence>
<dbReference type="STRING" id="1397694.GCA_000702585_03162"/>
<organism evidence="2 3">
    <name type="scientific">Exiguobacterium aurantiacum</name>
    <dbReference type="NCBI Taxonomy" id="33987"/>
    <lineage>
        <taxon>Bacteria</taxon>
        <taxon>Bacillati</taxon>
        <taxon>Bacillota</taxon>
        <taxon>Bacilli</taxon>
        <taxon>Bacillales</taxon>
        <taxon>Bacillales Family XII. Incertae Sedis</taxon>
        <taxon>Exiguobacterium</taxon>
    </lineage>
</organism>
<keyword evidence="1" id="KW-0812">Transmembrane</keyword>
<evidence type="ECO:0000313" key="2">
    <source>
        <dbReference type="EMBL" id="STO53202.1"/>
    </source>
</evidence>
<accession>A0A377HGS3</accession>
<gene>
    <name evidence="2" type="ORF">NCTC13163_03183</name>
</gene>
<dbReference type="RefSeq" id="WP_029336201.1">
    <property type="nucleotide sequence ID" value="NZ_UGGP01000002.1"/>
</dbReference>
<dbReference type="AlphaFoldDB" id="A0A377HGS3"/>
<dbReference type="Proteomes" id="UP000254060">
    <property type="component" value="Unassembled WGS sequence"/>
</dbReference>
<feature type="transmembrane region" description="Helical" evidence="1">
    <location>
        <begin position="249"/>
        <end position="265"/>
    </location>
</feature>
<proteinExistence type="predicted"/>
<name>A0A377HGS3_9BACL</name>
<reference evidence="2 3" key="1">
    <citation type="submission" date="2018-06" db="EMBL/GenBank/DDBJ databases">
        <authorList>
            <consortium name="Pathogen Informatics"/>
            <person name="Doyle S."/>
        </authorList>
    </citation>
    <scope>NUCLEOTIDE SEQUENCE [LARGE SCALE GENOMIC DNA]</scope>
    <source>
        <strain evidence="2 3">NCTC13163</strain>
    </source>
</reference>
<feature type="transmembrane region" description="Helical" evidence="1">
    <location>
        <begin position="220"/>
        <end position="237"/>
    </location>
</feature>
<evidence type="ECO:0000256" key="1">
    <source>
        <dbReference type="SAM" id="Phobius"/>
    </source>
</evidence>
<protein>
    <submittedName>
        <fullName evidence="2">Uncharacterized protein</fullName>
    </submittedName>
</protein>
<sequence>MLNNLISIFLKELGKNYKLPYLELFTFVVMMIIFFYLFSTLKKYFDMKEERNLTAYNDQLDALFSVHRSLNKDTMDREELNDALYKLSQVGDSQIATKSFYWINEKSINYQDVMSVINIEIRRLLNLKGSTVPGGFLRDLEDLYRLTLSFVRPAFFAFLLWMLLMSFMSLCMMVWLGNIQMLDFFAVVSILLIALLLFSLIGIILRSLFKKPRIKNWRKVLLIIFIGGGGIISLYVASTNKIDELLDSLVILSLHLACLIFIIYIDQETFPDRKIG</sequence>
<dbReference type="EMBL" id="UGGP01000002">
    <property type="protein sequence ID" value="STO53202.1"/>
    <property type="molecule type" value="Genomic_DNA"/>
</dbReference>